<dbReference type="Proteomes" id="UP001078443">
    <property type="component" value="Unassembled WGS sequence"/>
</dbReference>
<organism evidence="2 3">
    <name type="scientific">Clostridium aestuarii</name>
    <dbReference type="NCBI Taxonomy" id="338193"/>
    <lineage>
        <taxon>Bacteria</taxon>
        <taxon>Bacillati</taxon>
        <taxon>Bacillota</taxon>
        <taxon>Clostridia</taxon>
        <taxon>Eubacteriales</taxon>
        <taxon>Clostridiaceae</taxon>
        <taxon>Clostridium</taxon>
    </lineage>
</organism>
<protein>
    <submittedName>
        <fullName evidence="2">DUF1659 domain-containing protein</fullName>
    </submittedName>
</protein>
<dbReference type="RefSeq" id="WP_268041716.1">
    <property type="nucleotide sequence ID" value="NZ_JAPQER010000007.1"/>
</dbReference>
<evidence type="ECO:0000313" key="2">
    <source>
        <dbReference type="EMBL" id="MCY6485390.1"/>
    </source>
</evidence>
<evidence type="ECO:0000313" key="3">
    <source>
        <dbReference type="Proteomes" id="UP001078443"/>
    </source>
</evidence>
<dbReference type="InterPro" id="IPR012454">
    <property type="entry name" value="DUF1659"/>
</dbReference>
<comment type="caution">
    <text evidence="2">The sequence shown here is derived from an EMBL/GenBank/DDBJ whole genome shotgun (WGS) entry which is preliminary data.</text>
</comment>
<feature type="domain" description="DUF1659" evidence="1">
    <location>
        <begin position="3"/>
        <end position="72"/>
    </location>
</feature>
<reference evidence="2" key="1">
    <citation type="submission" date="2022-12" db="EMBL/GenBank/DDBJ databases">
        <authorList>
            <person name="Wang J."/>
        </authorList>
    </citation>
    <scope>NUCLEOTIDE SEQUENCE</scope>
    <source>
        <strain evidence="2">HY-45-18</strain>
    </source>
</reference>
<proteinExistence type="predicted"/>
<dbReference type="EMBL" id="JAPQER010000007">
    <property type="protein sequence ID" value="MCY6485390.1"/>
    <property type="molecule type" value="Genomic_DNA"/>
</dbReference>
<evidence type="ECO:0000259" key="1">
    <source>
        <dbReference type="Pfam" id="PF07872"/>
    </source>
</evidence>
<accession>A0ABT4D5A7</accession>
<sequence>MATSANIKSTLNLKYVAGTDDKGKEIIKNQRLNKVKPDASDDNIYAVGGALSGLLPDDAVLEILREDAHLLTA</sequence>
<keyword evidence="3" id="KW-1185">Reference proteome</keyword>
<dbReference type="Pfam" id="PF07872">
    <property type="entry name" value="DUF1659"/>
    <property type="match status" value="1"/>
</dbReference>
<gene>
    <name evidence="2" type="ORF">OW763_13720</name>
</gene>
<name>A0ABT4D5A7_9CLOT</name>